<evidence type="ECO:0000313" key="2">
    <source>
        <dbReference type="Proteomes" id="UP000325577"/>
    </source>
</evidence>
<dbReference type="PANTHER" id="PTHR47382">
    <property type="entry name" value="U-BOX DOMAIN-CONTAINING PROTEIN 52-LIKE"/>
    <property type="match status" value="1"/>
</dbReference>
<dbReference type="EMBL" id="CM018031">
    <property type="protein sequence ID" value="KAA8549261.1"/>
    <property type="molecule type" value="Genomic_DNA"/>
</dbReference>
<organism evidence="1 2">
    <name type="scientific">Nyssa sinensis</name>
    <dbReference type="NCBI Taxonomy" id="561372"/>
    <lineage>
        <taxon>Eukaryota</taxon>
        <taxon>Viridiplantae</taxon>
        <taxon>Streptophyta</taxon>
        <taxon>Embryophyta</taxon>
        <taxon>Tracheophyta</taxon>
        <taxon>Spermatophyta</taxon>
        <taxon>Magnoliopsida</taxon>
        <taxon>eudicotyledons</taxon>
        <taxon>Gunneridae</taxon>
        <taxon>Pentapetalae</taxon>
        <taxon>asterids</taxon>
        <taxon>Cornales</taxon>
        <taxon>Nyssaceae</taxon>
        <taxon>Nyssa</taxon>
    </lineage>
</organism>
<gene>
    <name evidence="1" type="ORF">F0562_000945</name>
</gene>
<dbReference type="AlphaFoldDB" id="A0A5J5C6L8"/>
<dbReference type="Proteomes" id="UP000325577">
    <property type="component" value="Linkage Group LG0"/>
</dbReference>
<protein>
    <submittedName>
        <fullName evidence="1">Uncharacterized protein</fullName>
    </submittedName>
</protein>
<dbReference type="PANTHER" id="PTHR47382:SF3">
    <property type="entry name" value="ADENINE NUCLEOTIDE ALPHA HYDROLASES-LIKE SUPERFAMILY PROTEIN"/>
    <property type="match status" value="1"/>
</dbReference>
<keyword evidence="2" id="KW-1185">Reference proteome</keyword>
<accession>A0A5J5C6L8</accession>
<dbReference type="SUPFAM" id="SSF52402">
    <property type="entry name" value="Adenine nucleotide alpha hydrolases-like"/>
    <property type="match status" value="1"/>
</dbReference>
<sequence>MELLSPSHPPGPAGDRFSGFSSPANFRNGFDRTSRSVTSQFPEIVEEAGDRVHVAVVGKLPANQANSEVVSAYRREEREKTNRLLLNYLSTCCTSKVKASIITTEADRVQKGIIYLVNKYGIRLLVMGAVPENCMKVKKSSSKAELRGQKCSSIL</sequence>
<dbReference type="OrthoDB" id="10064100at2759"/>
<proteinExistence type="predicted"/>
<name>A0A5J5C6L8_9ASTE</name>
<reference evidence="1 2" key="1">
    <citation type="submission" date="2019-09" db="EMBL/GenBank/DDBJ databases">
        <title>A chromosome-level genome assembly of the Chinese tupelo Nyssa sinensis.</title>
        <authorList>
            <person name="Yang X."/>
            <person name="Kang M."/>
            <person name="Yang Y."/>
            <person name="Xiong H."/>
            <person name="Wang M."/>
            <person name="Zhang Z."/>
            <person name="Wang Z."/>
            <person name="Wu H."/>
            <person name="Ma T."/>
            <person name="Liu J."/>
            <person name="Xi Z."/>
        </authorList>
    </citation>
    <scope>NUCLEOTIDE SEQUENCE [LARGE SCALE GENOMIC DNA]</scope>
    <source>
        <strain evidence="1">J267</strain>
        <tissue evidence="1">Leaf</tissue>
    </source>
</reference>
<evidence type="ECO:0000313" key="1">
    <source>
        <dbReference type="EMBL" id="KAA8549261.1"/>
    </source>
</evidence>